<dbReference type="PRINTS" id="PR01638">
    <property type="entry name" value="MHCCLASSI"/>
</dbReference>
<dbReference type="GO" id="GO:0005615">
    <property type="term" value="C:extracellular space"/>
    <property type="evidence" value="ECO:0007669"/>
    <property type="project" value="TreeGrafter"/>
</dbReference>
<organism evidence="6">
    <name type="scientific">Gasterosteus aculeatus</name>
    <name type="common">Three-spined stickleback</name>
    <dbReference type="NCBI Taxonomy" id="69293"/>
    <lineage>
        <taxon>Eukaryota</taxon>
        <taxon>Metazoa</taxon>
        <taxon>Chordata</taxon>
        <taxon>Craniata</taxon>
        <taxon>Vertebrata</taxon>
        <taxon>Euteleostomi</taxon>
        <taxon>Actinopterygii</taxon>
        <taxon>Neopterygii</taxon>
        <taxon>Teleostei</taxon>
        <taxon>Neoteleostei</taxon>
        <taxon>Acanthomorphata</taxon>
        <taxon>Eupercaria</taxon>
        <taxon>Perciformes</taxon>
        <taxon>Cottioidei</taxon>
        <taxon>Gasterosteales</taxon>
        <taxon>Gasterosteidae</taxon>
        <taxon>Gasterosteus</taxon>
    </lineage>
</organism>
<dbReference type="PANTHER" id="PTHR16675:SF237">
    <property type="entry name" value="MHC CLASS I ANTIGEN TRANSCRIPT VARIANT 1-RELATED"/>
    <property type="match status" value="1"/>
</dbReference>
<proteinExistence type="inferred from homology"/>
<dbReference type="Pfam" id="PF07654">
    <property type="entry name" value="C1-set"/>
    <property type="match status" value="1"/>
</dbReference>
<evidence type="ECO:0000259" key="5">
    <source>
        <dbReference type="PROSITE" id="PS50835"/>
    </source>
</evidence>
<evidence type="ECO:0000256" key="3">
    <source>
        <dbReference type="SAM" id="MobiDB-lite"/>
    </source>
</evidence>
<dbReference type="InterPro" id="IPR011161">
    <property type="entry name" value="MHC_I-like_Ag-recog"/>
</dbReference>
<dbReference type="InterPro" id="IPR037055">
    <property type="entry name" value="MHC_I-like_Ag-recog_sf"/>
</dbReference>
<dbReference type="InterPro" id="IPR003597">
    <property type="entry name" value="Ig_C1-set"/>
</dbReference>
<dbReference type="InterPro" id="IPR050208">
    <property type="entry name" value="MHC_class-I_related"/>
</dbReference>
<keyword evidence="4" id="KW-0472">Membrane</keyword>
<dbReference type="InterPro" id="IPR013783">
    <property type="entry name" value="Ig-like_fold"/>
</dbReference>
<dbReference type="GO" id="GO:0006955">
    <property type="term" value="P:immune response"/>
    <property type="evidence" value="ECO:0007669"/>
    <property type="project" value="TreeGrafter"/>
</dbReference>
<dbReference type="FunFam" id="3.30.500.10:FF:000001">
    <property type="entry name" value="H-2 class I histocompatibility antigen, alpha chain"/>
    <property type="match status" value="1"/>
</dbReference>
<dbReference type="InterPro" id="IPR036179">
    <property type="entry name" value="Ig-like_dom_sf"/>
</dbReference>
<dbReference type="CDD" id="cd07698">
    <property type="entry name" value="IgC1_MHC_I_alpha3"/>
    <property type="match status" value="1"/>
</dbReference>
<dbReference type="Ensembl" id="ENSGACT00000000197.1">
    <property type="protein sequence ID" value="ENSGACP00000000197.1"/>
    <property type="gene ID" value="ENSGACG00000000151.1"/>
</dbReference>
<dbReference type="STRING" id="69293.ENSGACP00000000197"/>
<keyword evidence="1" id="KW-0325">Glycoprotein</keyword>
<dbReference type="PROSITE" id="PS50835">
    <property type="entry name" value="IG_LIKE"/>
    <property type="match status" value="1"/>
</dbReference>
<dbReference type="Bgee" id="ENSGACG00000000151">
    <property type="expression patterns" value="Expressed in intestinal epithelial cell and 13 other cell types or tissues"/>
</dbReference>
<reference evidence="6" key="2">
    <citation type="submission" date="2024-04" db="UniProtKB">
        <authorList>
            <consortium name="Ensembl"/>
        </authorList>
    </citation>
    <scope>IDENTIFICATION</scope>
</reference>
<dbReference type="InterPro" id="IPR007110">
    <property type="entry name" value="Ig-like_dom"/>
</dbReference>
<feature type="region of interest" description="Disordered" evidence="3">
    <location>
        <begin position="339"/>
        <end position="363"/>
    </location>
</feature>
<dbReference type="FunFam" id="2.60.40.10:FF:000943">
    <property type="entry name" value="Classical MHC class I molecule, alpha-chain"/>
    <property type="match status" value="1"/>
</dbReference>
<sequence length="363" mass="41591">LQETQISKFLFKTSQEETSEVPVTHSMKYFYTASSGVPNFPEFVAVGLLDEVEFSHYDSNTRRLEPRQDWMSRVTEDDPQYWKRYTENFMGAQQVYKGNIETLKQRFNQTGAGVHINQRMVGCEWDDETNEVKGYDQDGYDGEDFISFDLQTEQWIAPKQQAVITKRKWDHNRAQIAQNKNYLTHECPEGLKKYLNYGRSSLMRTERPSMSLLQKTPSSPVSCHATGFYPHRAALFWRKDGEELHEDVDLGEILPNHDGTFQMRVDLNLSSVPAEDWRRYDCVFQLSGVDEDIVTKLDKTRTNREKPAGSTFIIIIIAVAVLVVIIAAVVGFKVHRKRNAKPSSSSSATTDGSDVTEELNPKP</sequence>
<dbReference type="Gene3D" id="2.60.40.10">
    <property type="entry name" value="Immunoglobulins"/>
    <property type="match status" value="1"/>
</dbReference>
<dbReference type="InParanoid" id="G3N4H7"/>
<dbReference type="SUPFAM" id="SSF54452">
    <property type="entry name" value="MHC antigen-recognition domain"/>
    <property type="match status" value="1"/>
</dbReference>
<feature type="transmembrane region" description="Helical" evidence="4">
    <location>
        <begin position="312"/>
        <end position="332"/>
    </location>
</feature>
<accession>G3N4H7</accession>
<evidence type="ECO:0000256" key="1">
    <source>
        <dbReference type="ARBA" id="ARBA00023180"/>
    </source>
</evidence>
<dbReference type="PANTHER" id="PTHR16675">
    <property type="entry name" value="MHC CLASS I-RELATED"/>
    <property type="match status" value="1"/>
</dbReference>
<feature type="domain" description="Ig-like" evidence="5">
    <location>
        <begin position="208"/>
        <end position="295"/>
    </location>
</feature>
<reference evidence="6" key="1">
    <citation type="submission" date="2006-01" db="EMBL/GenBank/DDBJ databases">
        <authorList>
            <person name="Lindblad-Toh K."/>
            <person name="Mauceli E."/>
            <person name="Grabherr M."/>
            <person name="Chang J.L."/>
            <person name="Lander E.S."/>
        </authorList>
    </citation>
    <scope>NUCLEOTIDE SEQUENCE [LARGE SCALE GENOMIC DNA]</scope>
</reference>
<dbReference type="eggNOG" id="ENOG502RQEK">
    <property type="taxonomic scope" value="Eukaryota"/>
</dbReference>
<evidence type="ECO:0000313" key="6">
    <source>
        <dbReference type="Ensembl" id="ENSGACP00000000197.1"/>
    </source>
</evidence>
<evidence type="ECO:0000256" key="4">
    <source>
        <dbReference type="SAM" id="Phobius"/>
    </source>
</evidence>
<dbReference type="SUPFAM" id="SSF48726">
    <property type="entry name" value="Immunoglobulin"/>
    <property type="match status" value="1"/>
</dbReference>
<dbReference type="AlphaFoldDB" id="G3N4H7"/>
<dbReference type="SMART" id="SM00407">
    <property type="entry name" value="IGc1"/>
    <property type="match status" value="1"/>
</dbReference>
<dbReference type="Gene3D" id="3.30.500.10">
    <property type="entry name" value="MHC class I-like antigen recognition-like"/>
    <property type="match status" value="1"/>
</dbReference>
<dbReference type="InterPro" id="IPR001039">
    <property type="entry name" value="MHC_I_a_a1/a2"/>
</dbReference>
<protein>
    <recommendedName>
        <fullName evidence="5">Ig-like domain-containing protein</fullName>
    </recommendedName>
</protein>
<name>G3N4H7_GASAC</name>
<dbReference type="InterPro" id="IPR011162">
    <property type="entry name" value="MHC_I/II-like_Ag-recog"/>
</dbReference>
<dbReference type="Pfam" id="PF00129">
    <property type="entry name" value="MHC_I"/>
    <property type="match status" value="1"/>
</dbReference>
<dbReference type="GO" id="GO:0009897">
    <property type="term" value="C:external side of plasma membrane"/>
    <property type="evidence" value="ECO:0007669"/>
    <property type="project" value="TreeGrafter"/>
</dbReference>
<keyword evidence="4" id="KW-1133">Transmembrane helix</keyword>
<keyword evidence="4" id="KW-0812">Transmembrane</keyword>
<evidence type="ECO:0000256" key="2">
    <source>
        <dbReference type="RuleBase" id="RU004439"/>
    </source>
</evidence>
<comment type="similarity">
    <text evidence="2">Belongs to the MHC class I family.</text>
</comment>